<evidence type="ECO:0000313" key="2">
    <source>
        <dbReference type="Proteomes" id="UP000198584"/>
    </source>
</evidence>
<dbReference type="STRING" id="571932.SAMN05421743_104128"/>
<protein>
    <submittedName>
        <fullName evidence="1">Uncharacterized protein</fullName>
    </submittedName>
</protein>
<gene>
    <name evidence="1" type="ORF">SAMN05421743_104128</name>
</gene>
<proteinExistence type="predicted"/>
<keyword evidence="2" id="KW-1185">Reference proteome</keyword>
<dbReference type="RefSeq" id="WP_093043668.1">
    <property type="nucleotide sequence ID" value="NZ_FNQR01000004.1"/>
</dbReference>
<accession>A0A1H4AL41</accession>
<dbReference type="Proteomes" id="UP000198584">
    <property type="component" value="Unassembled WGS sequence"/>
</dbReference>
<name>A0A1H4AL41_9BACI</name>
<dbReference type="OrthoDB" id="2970345at2"/>
<organism evidence="1 2">
    <name type="scientific">Thalassobacillus cyri</name>
    <dbReference type="NCBI Taxonomy" id="571932"/>
    <lineage>
        <taxon>Bacteria</taxon>
        <taxon>Bacillati</taxon>
        <taxon>Bacillota</taxon>
        <taxon>Bacilli</taxon>
        <taxon>Bacillales</taxon>
        <taxon>Bacillaceae</taxon>
        <taxon>Thalassobacillus</taxon>
    </lineage>
</organism>
<sequence>MYEDLKEEIRQEELREIMDEYTTTCWRCEEKVDQSEIVTVTDGRTYWKELCPDCFEFHQTKR</sequence>
<reference evidence="1 2" key="1">
    <citation type="submission" date="2016-10" db="EMBL/GenBank/DDBJ databases">
        <authorList>
            <person name="de Groot N.N."/>
        </authorList>
    </citation>
    <scope>NUCLEOTIDE SEQUENCE [LARGE SCALE GENOMIC DNA]</scope>
    <source>
        <strain evidence="1 2">CCM7597</strain>
    </source>
</reference>
<dbReference type="EMBL" id="FNQR01000004">
    <property type="protein sequence ID" value="SEA36471.1"/>
    <property type="molecule type" value="Genomic_DNA"/>
</dbReference>
<dbReference type="AlphaFoldDB" id="A0A1H4AL41"/>
<evidence type="ECO:0000313" key="1">
    <source>
        <dbReference type="EMBL" id="SEA36471.1"/>
    </source>
</evidence>